<evidence type="ECO:0000256" key="1">
    <source>
        <dbReference type="ARBA" id="ARBA00001964"/>
    </source>
</evidence>
<dbReference type="SUPFAM" id="SSF52518">
    <property type="entry name" value="Thiamin diphosphate-binding fold (THDP-binding)"/>
    <property type="match status" value="1"/>
</dbReference>
<dbReference type="PANTHER" id="PTHR11516:SF60">
    <property type="entry name" value="PYRUVATE DEHYDROGENASE E1 COMPONENT SUBUNIT ALPHA"/>
    <property type="match status" value="1"/>
</dbReference>
<sequence length="261" mass="28813">MYYYRKMFGFVHLYNGQEAVSTGFIKLLKQQDSIACTYRDHVQALSEGIPARAILSELLDKATSCCRGQGGSMHIFSREHNMLGGFAFIGEGIPIGTGAAFTSKYKREKGPAFGMLGVHVDGMDVLKVREVAKEAIGRARRGEGPTLVECETYRFRGHSLADPDKLRHPAENAHYAARDPITALKKYLIDNCLASEADLKAIDKKMDEVVEEAVEFADESPVPSKSQLLKNVFADPKGFGIGPDVRYRCEDPKFTEGTAQV</sequence>
<dbReference type="InterPro" id="IPR050642">
    <property type="entry name" value="PDH_E1_Alpha_Subunit"/>
</dbReference>
<proteinExistence type="predicted"/>
<evidence type="ECO:0000256" key="2">
    <source>
        <dbReference type="ARBA" id="ARBA00023002"/>
    </source>
</evidence>
<evidence type="ECO:0000313" key="6">
    <source>
        <dbReference type="Proteomes" id="UP000322667"/>
    </source>
</evidence>
<dbReference type="GO" id="GO:0004739">
    <property type="term" value="F:pyruvate dehydrogenase (acetyl-transferring) activity"/>
    <property type="evidence" value="ECO:0007669"/>
    <property type="project" value="TreeGrafter"/>
</dbReference>
<keyword evidence="6" id="KW-1185">Reference proteome</keyword>
<comment type="cofactor">
    <cofactor evidence="1">
        <name>thiamine diphosphate</name>
        <dbReference type="ChEBI" id="CHEBI:58937"/>
    </cofactor>
</comment>
<evidence type="ECO:0000256" key="3">
    <source>
        <dbReference type="ARBA" id="ARBA00023052"/>
    </source>
</evidence>
<dbReference type="Gene3D" id="3.40.50.970">
    <property type="match status" value="2"/>
</dbReference>
<reference evidence="5 6" key="1">
    <citation type="submission" date="2019-07" db="EMBL/GenBank/DDBJ databases">
        <title>WGS assembly of Gossypium tomentosum.</title>
        <authorList>
            <person name="Chen Z.J."/>
            <person name="Sreedasyam A."/>
            <person name="Ando A."/>
            <person name="Song Q."/>
            <person name="De L."/>
            <person name="Hulse-Kemp A."/>
            <person name="Ding M."/>
            <person name="Ye W."/>
            <person name="Kirkbride R."/>
            <person name="Jenkins J."/>
            <person name="Plott C."/>
            <person name="Lovell J."/>
            <person name="Lin Y.-M."/>
            <person name="Vaughn R."/>
            <person name="Liu B."/>
            <person name="Li W."/>
            <person name="Simpson S."/>
            <person name="Scheffler B."/>
            <person name="Saski C."/>
            <person name="Grover C."/>
            <person name="Hu G."/>
            <person name="Conover J."/>
            <person name="Carlson J."/>
            <person name="Shu S."/>
            <person name="Boston L."/>
            <person name="Williams M."/>
            <person name="Peterson D."/>
            <person name="Mcgee K."/>
            <person name="Jones D."/>
            <person name="Wendel J."/>
            <person name="Stelly D."/>
            <person name="Grimwood J."/>
            <person name="Schmutz J."/>
        </authorList>
    </citation>
    <scope>NUCLEOTIDE SEQUENCE [LARGE SCALE GENOMIC DNA]</scope>
    <source>
        <strain evidence="5">7179.01</strain>
    </source>
</reference>
<protein>
    <recommendedName>
        <fullName evidence="4">Dehydrogenase E1 component domain-containing protein</fullName>
    </recommendedName>
</protein>
<organism evidence="5 6">
    <name type="scientific">Gossypium tomentosum</name>
    <name type="common">Hawaiian cotton</name>
    <name type="synonym">Gossypium sandvicense</name>
    <dbReference type="NCBI Taxonomy" id="34277"/>
    <lineage>
        <taxon>Eukaryota</taxon>
        <taxon>Viridiplantae</taxon>
        <taxon>Streptophyta</taxon>
        <taxon>Embryophyta</taxon>
        <taxon>Tracheophyta</taxon>
        <taxon>Spermatophyta</taxon>
        <taxon>Magnoliopsida</taxon>
        <taxon>eudicotyledons</taxon>
        <taxon>Gunneridae</taxon>
        <taxon>Pentapetalae</taxon>
        <taxon>rosids</taxon>
        <taxon>malvids</taxon>
        <taxon>Malvales</taxon>
        <taxon>Malvaceae</taxon>
        <taxon>Malvoideae</taxon>
        <taxon>Gossypium</taxon>
    </lineage>
</organism>
<keyword evidence="2" id="KW-0560">Oxidoreductase</keyword>
<dbReference type="CDD" id="cd02000">
    <property type="entry name" value="TPP_E1_PDC_ADC_BCADC"/>
    <property type="match status" value="1"/>
</dbReference>
<dbReference type="Proteomes" id="UP000322667">
    <property type="component" value="Chromosome D12"/>
</dbReference>
<dbReference type="InterPro" id="IPR001017">
    <property type="entry name" value="DH_E1"/>
</dbReference>
<dbReference type="PANTHER" id="PTHR11516">
    <property type="entry name" value="PYRUVATE DEHYDROGENASE E1 COMPONENT, ALPHA SUBUNIT BACTERIAL AND ORGANELLAR"/>
    <property type="match status" value="1"/>
</dbReference>
<dbReference type="Pfam" id="PF00676">
    <property type="entry name" value="E1_dh"/>
    <property type="match status" value="1"/>
</dbReference>
<evidence type="ECO:0000259" key="4">
    <source>
        <dbReference type="Pfam" id="PF00676"/>
    </source>
</evidence>
<dbReference type="EMBL" id="CM017634">
    <property type="protein sequence ID" value="TYH40169.1"/>
    <property type="molecule type" value="Genomic_DNA"/>
</dbReference>
<name>A0A5D2IE86_GOSTO</name>
<dbReference type="GO" id="GO:0006086">
    <property type="term" value="P:pyruvate decarboxylation to acetyl-CoA"/>
    <property type="evidence" value="ECO:0007669"/>
    <property type="project" value="TreeGrafter"/>
</dbReference>
<dbReference type="AlphaFoldDB" id="A0A5D2IE86"/>
<evidence type="ECO:0000313" key="5">
    <source>
        <dbReference type="EMBL" id="TYH40169.1"/>
    </source>
</evidence>
<dbReference type="InterPro" id="IPR029061">
    <property type="entry name" value="THDP-binding"/>
</dbReference>
<keyword evidence="3" id="KW-0786">Thiamine pyrophosphate</keyword>
<accession>A0A5D2IE86</accession>
<gene>
    <name evidence="5" type="ORF">ES332_D12G228500v1</name>
</gene>
<feature type="domain" description="Dehydrogenase E1 component" evidence="4">
    <location>
        <begin position="109"/>
        <end position="223"/>
    </location>
</feature>